<dbReference type="GO" id="GO:0004656">
    <property type="term" value="F:procollagen-proline 4-dioxygenase activity"/>
    <property type="evidence" value="ECO:0007669"/>
    <property type="project" value="TreeGrafter"/>
</dbReference>
<evidence type="ECO:0000256" key="4">
    <source>
        <dbReference type="ARBA" id="ARBA00023002"/>
    </source>
</evidence>
<evidence type="ECO:0000313" key="8">
    <source>
        <dbReference type="EMBL" id="KAE9977569.1"/>
    </source>
</evidence>
<keyword evidence="5" id="KW-0408">Iron</keyword>
<dbReference type="Gene3D" id="2.60.120.620">
    <property type="entry name" value="q2cbj1_9rhob like domain"/>
    <property type="match status" value="1"/>
</dbReference>
<sequence length="286" mass="32090">MAPSLRTIIEYAFISIPVYLFVLSPLLKTIAPSLFSDTASINYQSFELSDSLVIPNDNLTCPPHKFNVRILNRAPLIVYIDGFLSEKETTHLLNEANATYKPSTIFTGTSESFDATVRNSSKALLPRDTTVQCIESRAREFQGWQPDVYIERLWAQKYNAGGHYTYHFDWSGDLGRRRGGRISTFMVYLDDECTGGGTKFPRLRKPKGEAWCGVLDCGDAEGVTFKPVRGNAVYWENYGADGKGFEETWHAGLPVESGVKVGLNIWSYILPGYTESLERQAISQEL</sequence>
<evidence type="ECO:0000313" key="9">
    <source>
        <dbReference type="Proteomes" id="UP000433883"/>
    </source>
</evidence>
<gene>
    <name evidence="8" type="ORF">BLS_001278</name>
</gene>
<evidence type="ECO:0000256" key="2">
    <source>
        <dbReference type="ARBA" id="ARBA00022723"/>
    </source>
</evidence>
<dbReference type="PANTHER" id="PTHR10869">
    <property type="entry name" value="PROLYL 4-HYDROXYLASE ALPHA SUBUNIT"/>
    <property type="match status" value="1"/>
</dbReference>
<keyword evidence="6" id="KW-0472">Membrane</keyword>
<dbReference type="InterPro" id="IPR045054">
    <property type="entry name" value="P4HA-like"/>
</dbReference>
<keyword evidence="6" id="KW-0812">Transmembrane</keyword>
<evidence type="ECO:0000259" key="7">
    <source>
        <dbReference type="SMART" id="SM00702"/>
    </source>
</evidence>
<dbReference type="SMART" id="SM00702">
    <property type="entry name" value="P4Hc"/>
    <property type="match status" value="1"/>
</dbReference>
<accession>A0A8H3UZF6</accession>
<feature type="transmembrane region" description="Helical" evidence="6">
    <location>
        <begin position="7"/>
        <end position="27"/>
    </location>
</feature>
<dbReference type="Pfam" id="PF13640">
    <property type="entry name" value="2OG-FeII_Oxy_3"/>
    <property type="match status" value="1"/>
</dbReference>
<name>A0A8H3UZF6_VENIN</name>
<keyword evidence="2" id="KW-0479">Metal-binding</keyword>
<dbReference type="EMBL" id="WNWQ01000128">
    <property type="protein sequence ID" value="KAE9977569.1"/>
    <property type="molecule type" value="Genomic_DNA"/>
</dbReference>
<dbReference type="GO" id="GO:0005506">
    <property type="term" value="F:iron ion binding"/>
    <property type="evidence" value="ECO:0007669"/>
    <property type="project" value="InterPro"/>
</dbReference>
<dbReference type="PANTHER" id="PTHR10869:SF246">
    <property type="entry name" value="TRANSMEMBRANE PROLYL 4-HYDROXYLASE"/>
    <property type="match status" value="1"/>
</dbReference>
<keyword evidence="6" id="KW-1133">Transmembrane helix</keyword>
<dbReference type="AlphaFoldDB" id="A0A8H3UZF6"/>
<evidence type="ECO:0000256" key="1">
    <source>
        <dbReference type="ARBA" id="ARBA00001961"/>
    </source>
</evidence>
<evidence type="ECO:0000256" key="6">
    <source>
        <dbReference type="SAM" id="Phobius"/>
    </source>
</evidence>
<keyword evidence="3" id="KW-0223">Dioxygenase</keyword>
<reference evidence="8 9" key="1">
    <citation type="submission" date="2019-11" db="EMBL/GenBank/DDBJ databases">
        <title>Venturia inaequalis Genome Resource.</title>
        <authorList>
            <person name="Lichtner F.J."/>
        </authorList>
    </citation>
    <scope>NUCLEOTIDE SEQUENCE [LARGE SCALE GENOMIC DNA]</scope>
    <source>
        <strain evidence="8">Bline_iso_100314</strain>
    </source>
</reference>
<comment type="caution">
    <text evidence="8">The sequence shown here is derived from an EMBL/GenBank/DDBJ whole genome shotgun (WGS) entry which is preliminary data.</text>
</comment>
<keyword evidence="4" id="KW-0560">Oxidoreductase</keyword>
<proteinExistence type="predicted"/>
<dbReference type="InterPro" id="IPR044862">
    <property type="entry name" value="Pro_4_hyd_alph_FE2OG_OXY"/>
</dbReference>
<organism evidence="8 9">
    <name type="scientific">Venturia inaequalis</name>
    <name type="common">Apple scab fungus</name>
    <dbReference type="NCBI Taxonomy" id="5025"/>
    <lineage>
        <taxon>Eukaryota</taxon>
        <taxon>Fungi</taxon>
        <taxon>Dikarya</taxon>
        <taxon>Ascomycota</taxon>
        <taxon>Pezizomycotina</taxon>
        <taxon>Dothideomycetes</taxon>
        <taxon>Pleosporomycetidae</taxon>
        <taxon>Venturiales</taxon>
        <taxon>Venturiaceae</taxon>
        <taxon>Venturia</taxon>
    </lineage>
</organism>
<dbReference type="FunFam" id="2.60.120.620:FF:000027">
    <property type="entry name" value="Oxidoreductase, 2OG-Fe(II) oxygenase family family"/>
    <property type="match status" value="1"/>
</dbReference>
<comment type="cofactor">
    <cofactor evidence="1">
        <name>L-ascorbate</name>
        <dbReference type="ChEBI" id="CHEBI:38290"/>
    </cofactor>
</comment>
<dbReference type="InterPro" id="IPR006620">
    <property type="entry name" value="Pro_4_hyd_alph"/>
</dbReference>
<dbReference type="GO" id="GO:0005783">
    <property type="term" value="C:endoplasmic reticulum"/>
    <property type="evidence" value="ECO:0007669"/>
    <property type="project" value="TreeGrafter"/>
</dbReference>
<dbReference type="Proteomes" id="UP000433883">
    <property type="component" value="Unassembled WGS sequence"/>
</dbReference>
<dbReference type="GO" id="GO:0031418">
    <property type="term" value="F:L-ascorbic acid binding"/>
    <property type="evidence" value="ECO:0007669"/>
    <property type="project" value="InterPro"/>
</dbReference>
<feature type="domain" description="Prolyl 4-hydroxylase alpha subunit" evidence="7">
    <location>
        <begin position="75"/>
        <end position="268"/>
    </location>
</feature>
<protein>
    <recommendedName>
        <fullName evidence="7">Prolyl 4-hydroxylase alpha subunit domain-containing protein</fullName>
    </recommendedName>
</protein>
<evidence type="ECO:0000256" key="5">
    <source>
        <dbReference type="ARBA" id="ARBA00023004"/>
    </source>
</evidence>
<evidence type="ECO:0000256" key="3">
    <source>
        <dbReference type="ARBA" id="ARBA00022964"/>
    </source>
</evidence>